<dbReference type="SUPFAM" id="SSF56349">
    <property type="entry name" value="DNA breaking-rejoining enzymes"/>
    <property type="match status" value="1"/>
</dbReference>
<accession>A0ABR5LT17</accession>
<evidence type="ECO:0000256" key="3">
    <source>
        <dbReference type="ARBA" id="ARBA00023172"/>
    </source>
</evidence>
<dbReference type="Proteomes" id="UP000037962">
    <property type="component" value="Unassembled WGS sequence"/>
</dbReference>
<protein>
    <recommendedName>
        <fullName evidence="4">Tyr recombinase domain-containing protein</fullName>
    </recommendedName>
</protein>
<evidence type="ECO:0000313" key="5">
    <source>
        <dbReference type="EMBL" id="KPG34235.1"/>
    </source>
</evidence>
<dbReference type="CDD" id="cd01189">
    <property type="entry name" value="INT_ICEBs1_C_like"/>
    <property type="match status" value="1"/>
</dbReference>
<dbReference type="InterPro" id="IPR050090">
    <property type="entry name" value="Tyrosine_recombinase_XerCD"/>
</dbReference>
<organism evidence="5 6">
    <name type="scientific">Mycobacteroides immunogenum</name>
    <dbReference type="NCBI Taxonomy" id="83262"/>
    <lineage>
        <taxon>Bacteria</taxon>
        <taxon>Bacillati</taxon>
        <taxon>Actinomycetota</taxon>
        <taxon>Actinomycetes</taxon>
        <taxon>Mycobacteriales</taxon>
        <taxon>Mycobacteriaceae</taxon>
        <taxon>Mycobacteroides</taxon>
    </lineage>
</organism>
<reference evidence="5 6" key="1">
    <citation type="submission" date="2015-09" db="EMBL/GenBank/DDBJ databases">
        <title>Genome Sequences of Mycobacterium immunogenum Isolates, Recuperated from a Chloraminated Drinking Water Distribution System Simulator Subjected to Episodes of Nitrification.</title>
        <authorList>
            <person name="Gomez-Alvarez V."/>
            <person name="Revetta R.P."/>
        </authorList>
    </citation>
    <scope>NUCLEOTIDE SEQUENCE [LARGE SCALE GENOMIC DNA]</scope>
    <source>
        <strain evidence="5 6">H076</strain>
    </source>
</reference>
<evidence type="ECO:0000259" key="4">
    <source>
        <dbReference type="PROSITE" id="PS51898"/>
    </source>
</evidence>
<keyword evidence="6" id="KW-1185">Reference proteome</keyword>
<dbReference type="Gene3D" id="1.10.150.130">
    <property type="match status" value="1"/>
</dbReference>
<dbReference type="InterPro" id="IPR011010">
    <property type="entry name" value="DNA_brk_join_enz"/>
</dbReference>
<dbReference type="PANTHER" id="PTHR30349:SF41">
    <property type="entry name" value="INTEGRASE_RECOMBINASE PROTEIN MJ0367-RELATED"/>
    <property type="match status" value="1"/>
</dbReference>
<dbReference type="Pfam" id="PF00589">
    <property type="entry name" value="Phage_integrase"/>
    <property type="match status" value="1"/>
</dbReference>
<gene>
    <name evidence="5" type="ORF">AN912_10655</name>
</gene>
<keyword evidence="2" id="KW-0238">DNA-binding</keyword>
<evidence type="ECO:0000256" key="2">
    <source>
        <dbReference type="ARBA" id="ARBA00023125"/>
    </source>
</evidence>
<dbReference type="InterPro" id="IPR013762">
    <property type="entry name" value="Integrase-like_cat_sf"/>
</dbReference>
<evidence type="ECO:0000256" key="1">
    <source>
        <dbReference type="ARBA" id="ARBA00008857"/>
    </source>
</evidence>
<feature type="domain" description="Tyr recombinase" evidence="4">
    <location>
        <begin position="191"/>
        <end position="407"/>
    </location>
</feature>
<comment type="caution">
    <text evidence="5">The sequence shown here is derived from an EMBL/GenBank/DDBJ whole genome shotgun (WGS) entry which is preliminary data.</text>
</comment>
<dbReference type="EMBL" id="LJFS01000011">
    <property type="protein sequence ID" value="KPG34235.1"/>
    <property type="molecule type" value="Genomic_DNA"/>
</dbReference>
<name>A0ABR5LT17_9MYCO</name>
<dbReference type="InterPro" id="IPR010998">
    <property type="entry name" value="Integrase_recombinase_N"/>
</dbReference>
<dbReference type="PANTHER" id="PTHR30349">
    <property type="entry name" value="PHAGE INTEGRASE-RELATED"/>
    <property type="match status" value="1"/>
</dbReference>
<proteinExistence type="inferred from homology"/>
<comment type="similarity">
    <text evidence="1">Belongs to the 'phage' integrase family.</text>
</comment>
<sequence length="412" mass="44977">MKGEPTRYPGIEKIATPRFERGYGYRARADARAVGGGQPEKTFETVSEARDWQATTEAKVADGTFIGKNLLTVEQAVAQWLEGQRGERNTKSARQAALAPVVTALGDRRVQSVTKQDVETLLRQLIDGEVEGVQKRSVTYTNTTRTKWSAVWKDLVAQGVLPRNVVELVQPFKANDVAPSDTPSGGGDEIDIRRRLTNEEIRALIDAHAPRVGTAKGRTERVRLRRGTFIELALLGLRRAELAGLRWSSIRDLDGDEPTLRVNRTRVPVTGGTEEKNKGKTGSARRTLLLPSETVQALRRHRELQAGDRARSGKSWKGDADLAVLAKDNGIGLSPSSLDTWWHESMEAAGIAGYRLHDMRHTAASRLLSAGVPLMDVATWLGHADGGVLALRVYGHTDPADLGRAAAALGRP</sequence>
<dbReference type="PROSITE" id="PS51898">
    <property type="entry name" value="TYR_RECOMBINASE"/>
    <property type="match status" value="1"/>
</dbReference>
<keyword evidence="3" id="KW-0233">DNA recombination</keyword>
<dbReference type="Gene3D" id="1.10.443.10">
    <property type="entry name" value="Intergrase catalytic core"/>
    <property type="match status" value="1"/>
</dbReference>
<evidence type="ECO:0000313" key="6">
    <source>
        <dbReference type="Proteomes" id="UP000037962"/>
    </source>
</evidence>
<dbReference type="InterPro" id="IPR002104">
    <property type="entry name" value="Integrase_catalytic"/>
</dbReference>